<name>A0ABN8UPX2_9GAMM</name>
<proteinExistence type="predicted"/>
<protein>
    <submittedName>
        <fullName evidence="1">Uncharacterized protein</fullName>
    </submittedName>
</protein>
<organism evidence="1 2">
    <name type="scientific">Pseudoalteromonas holothuriae</name>
    <dbReference type="NCBI Taxonomy" id="2963714"/>
    <lineage>
        <taxon>Bacteria</taxon>
        <taxon>Pseudomonadati</taxon>
        <taxon>Pseudomonadota</taxon>
        <taxon>Gammaproteobacteria</taxon>
        <taxon>Alteromonadales</taxon>
        <taxon>Pseudoalteromonadaceae</taxon>
        <taxon>Pseudoalteromonas</taxon>
    </lineage>
</organism>
<dbReference type="EMBL" id="CAMAPD010000019">
    <property type="protein sequence ID" value="CAH9065558.1"/>
    <property type="molecule type" value="Genomic_DNA"/>
</dbReference>
<evidence type="ECO:0000313" key="1">
    <source>
        <dbReference type="EMBL" id="CAH9065558.1"/>
    </source>
</evidence>
<gene>
    <name evidence="1" type="ORF">PSECIP111951_03389</name>
</gene>
<comment type="caution">
    <text evidence="1">The sequence shown here is derived from an EMBL/GenBank/DDBJ whole genome shotgun (WGS) entry which is preliminary data.</text>
</comment>
<accession>A0ABN8UPX2</accession>
<reference evidence="1 2" key="1">
    <citation type="submission" date="2022-07" db="EMBL/GenBank/DDBJ databases">
        <authorList>
            <person name="Criscuolo A."/>
        </authorList>
    </citation>
    <scope>NUCLEOTIDE SEQUENCE [LARGE SCALE GENOMIC DNA]</scope>
    <source>
        <strain evidence="2">CIP 111951</strain>
    </source>
</reference>
<sequence length="107" mass="12172">MFNSFFCIIYVTFSFTIQASTYVVNVSESVAYQMGKDTVLKSLRAIYHPLSINPTLIYLPTKRGLQLLNNGEIDADAGRIDKAMAGYTNLIKVPYPLSKFRLFIFLY</sequence>
<dbReference type="Proteomes" id="UP001152485">
    <property type="component" value="Unassembled WGS sequence"/>
</dbReference>
<evidence type="ECO:0000313" key="2">
    <source>
        <dbReference type="Proteomes" id="UP001152485"/>
    </source>
</evidence>